<dbReference type="AlphaFoldDB" id="A0A1G2C7P1"/>
<dbReference type="InterPro" id="IPR028624">
    <property type="entry name" value="Tscrpt_elong_fac_GreA/B"/>
</dbReference>
<dbReference type="InterPro" id="IPR001437">
    <property type="entry name" value="Tscrpt_elong_fac_GreA/B_C"/>
</dbReference>
<comment type="similarity">
    <text evidence="1 8 9">Belongs to the GreA/GreB family.</text>
</comment>
<gene>
    <name evidence="8" type="primary">greA</name>
    <name evidence="12" type="ORF">A2128_01240</name>
</gene>
<evidence type="ECO:0000256" key="9">
    <source>
        <dbReference type="RuleBase" id="RU000556"/>
    </source>
</evidence>
<dbReference type="InterPro" id="IPR006359">
    <property type="entry name" value="Tscrpt_elong_fac_GreA"/>
</dbReference>
<feature type="coiled-coil region" evidence="8">
    <location>
        <begin position="6"/>
        <end position="33"/>
    </location>
</feature>
<dbReference type="HAMAP" id="MF_00105">
    <property type="entry name" value="GreA_GreB"/>
    <property type="match status" value="1"/>
</dbReference>
<dbReference type="EMBL" id="MHKV01000018">
    <property type="protein sequence ID" value="OGY97226.1"/>
    <property type="molecule type" value="Genomic_DNA"/>
</dbReference>
<accession>A0A1G2C7P1</accession>
<evidence type="ECO:0000256" key="6">
    <source>
        <dbReference type="ARBA" id="ARBA00024916"/>
    </source>
</evidence>
<comment type="caution">
    <text evidence="12">The sequence shown here is derived from an EMBL/GenBank/DDBJ whole genome shotgun (WGS) entry which is preliminary data.</text>
</comment>
<dbReference type="FunFam" id="3.10.50.30:FF:000001">
    <property type="entry name" value="Transcription elongation factor GreA"/>
    <property type="match status" value="1"/>
</dbReference>
<evidence type="ECO:0000256" key="7">
    <source>
        <dbReference type="ARBA" id="ARBA00030776"/>
    </source>
</evidence>
<dbReference type="Proteomes" id="UP000176349">
    <property type="component" value="Unassembled WGS sequence"/>
</dbReference>
<dbReference type="FunFam" id="1.10.287.180:FF:000001">
    <property type="entry name" value="Transcription elongation factor GreA"/>
    <property type="match status" value="1"/>
</dbReference>
<keyword evidence="8" id="KW-0175">Coiled coil</keyword>
<sequence length="154" mass="17261">MTDNKFYVTKERLEELQKELETLKTEKQIEVAERLKRAKEFGDLSENSEYSEAKEEQAQVAGRVFELENMIKNVAIIKKAAGKETVQIGSTFTVKKDGREFRYTLVGSEEAHPAEGKISNESPLGRAFLDKKAGASVMVETPGGKVEYLLVSIE</sequence>
<protein>
    <recommendedName>
        <fullName evidence="2 8">Transcription elongation factor GreA</fullName>
    </recommendedName>
    <alternativeName>
        <fullName evidence="7 8">Transcript cleavage factor GreA</fullName>
    </alternativeName>
</protein>
<keyword evidence="4 8" id="KW-0238">DNA-binding</keyword>
<feature type="domain" description="Transcription elongation factor GreA/GreB C-terminal" evidence="10">
    <location>
        <begin position="83"/>
        <end position="154"/>
    </location>
</feature>
<dbReference type="NCBIfam" id="NF001263">
    <property type="entry name" value="PRK00226.1-4"/>
    <property type="match status" value="1"/>
</dbReference>
<dbReference type="PIRSF" id="PIRSF006092">
    <property type="entry name" value="GreA_GreB"/>
    <property type="match status" value="1"/>
</dbReference>
<proteinExistence type="inferred from homology"/>
<keyword evidence="12" id="KW-0648">Protein biosynthesis</keyword>
<evidence type="ECO:0000313" key="12">
    <source>
        <dbReference type="EMBL" id="OGY97226.1"/>
    </source>
</evidence>
<name>A0A1G2C7P1_9BACT</name>
<dbReference type="SUPFAM" id="SSF46557">
    <property type="entry name" value="GreA transcript cleavage protein, N-terminal domain"/>
    <property type="match status" value="1"/>
</dbReference>
<evidence type="ECO:0000256" key="2">
    <source>
        <dbReference type="ARBA" id="ARBA00013729"/>
    </source>
</evidence>
<dbReference type="SUPFAM" id="SSF54534">
    <property type="entry name" value="FKBP-like"/>
    <property type="match status" value="1"/>
</dbReference>
<dbReference type="PROSITE" id="PS00829">
    <property type="entry name" value="GREAB_1"/>
    <property type="match status" value="1"/>
</dbReference>
<keyword evidence="12" id="KW-0251">Elongation factor</keyword>
<dbReference type="PANTHER" id="PTHR30437:SF4">
    <property type="entry name" value="TRANSCRIPTION ELONGATION FACTOR GREA"/>
    <property type="match status" value="1"/>
</dbReference>
<evidence type="ECO:0000313" key="13">
    <source>
        <dbReference type="Proteomes" id="UP000176349"/>
    </source>
</evidence>
<comment type="function">
    <text evidence="6 8 9">Necessary for efficient RNA polymerase transcription elongation past template-encoded arresting sites. The arresting sites in DNA have the property of trapping a certain fraction of elongating RNA polymerases that pass through, resulting in locked ternary complexes. Cleavage of the nascent transcript by cleavage factors such as GreA or GreB allows the resumption of elongation from the new 3'terminus. GreA releases sequences of 2 to 3 nucleotides.</text>
</comment>
<dbReference type="Pfam" id="PF03449">
    <property type="entry name" value="GreA_GreB_N"/>
    <property type="match status" value="1"/>
</dbReference>
<dbReference type="GO" id="GO:0032784">
    <property type="term" value="P:regulation of DNA-templated transcription elongation"/>
    <property type="evidence" value="ECO:0007669"/>
    <property type="project" value="UniProtKB-UniRule"/>
</dbReference>
<dbReference type="GO" id="GO:0003746">
    <property type="term" value="F:translation elongation factor activity"/>
    <property type="evidence" value="ECO:0007669"/>
    <property type="project" value="UniProtKB-KW"/>
</dbReference>
<dbReference type="InterPro" id="IPR022691">
    <property type="entry name" value="Tscrpt_elong_fac_GreA/B_N"/>
</dbReference>
<dbReference type="GO" id="GO:0003677">
    <property type="term" value="F:DNA binding"/>
    <property type="evidence" value="ECO:0007669"/>
    <property type="project" value="UniProtKB-UniRule"/>
</dbReference>
<dbReference type="NCBIfam" id="TIGR01462">
    <property type="entry name" value="greA"/>
    <property type="match status" value="1"/>
</dbReference>
<evidence type="ECO:0000256" key="3">
    <source>
        <dbReference type="ARBA" id="ARBA00023015"/>
    </source>
</evidence>
<evidence type="ECO:0000256" key="8">
    <source>
        <dbReference type="HAMAP-Rule" id="MF_00105"/>
    </source>
</evidence>
<dbReference type="Gene3D" id="1.10.287.180">
    <property type="entry name" value="Transcription elongation factor, GreA/GreB, N-terminal domain"/>
    <property type="match status" value="1"/>
</dbReference>
<keyword evidence="5 8" id="KW-0804">Transcription</keyword>
<reference evidence="12 13" key="1">
    <citation type="journal article" date="2016" name="Nat. Commun.">
        <title>Thousands of microbial genomes shed light on interconnected biogeochemical processes in an aquifer system.</title>
        <authorList>
            <person name="Anantharaman K."/>
            <person name="Brown C.T."/>
            <person name="Hug L.A."/>
            <person name="Sharon I."/>
            <person name="Castelle C.J."/>
            <person name="Probst A.J."/>
            <person name="Thomas B.C."/>
            <person name="Singh A."/>
            <person name="Wilkins M.J."/>
            <person name="Karaoz U."/>
            <person name="Brodie E.L."/>
            <person name="Williams K.H."/>
            <person name="Hubbard S.S."/>
            <person name="Banfield J.F."/>
        </authorList>
    </citation>
    <scope>NUCLEOTIDE SEQUENCE [LARGE SCALE GENOMIC DNA]</scope>
</reference>
<dbReference type="InterPro" id="IPR036805">
    <property type="entry name" value="Tscrpt_elong_fac_GreA/B_N_sf"/>
</dbReference>
<evidence type="ECO:0000256" key="5">
    <source>
        <dbReference type="ARBA" id="ARBA00023163"/>
    </source>
</evidence>
<dbReference type="InterPro" id="IPR036953">
    <property type="entry name" value="GreA/GreB_C_sf"/>
</dbReference>
<evidence type="ECO:0000259" key="10">
    <source>
        <dbReference type="Pfam" id="PF01272"/>
    </source>
</evidence>
<dbReference type="Pfam" id="PF01272">
    <property type="entry name" value="GreA_GreB"/>
    <property type="match status" value="1"/>
</dbReference>
<dbReference type="Gene3D" id="3.10.50.30">
    <property type="entry name" value="Transcription elongation factor, GreA/GreB, C-terminal domain"/>
    <property type="match status" value="1"/>
</dbReference>
<dbReference type="InterPro" id="IPR023459">
    <property type="entry name" value="Tscrpt_elong_fac_GreA/B_fam"/>
</dbReference>
<evidence type="ECO:0000259" key="11">
    <source>
        <dbReference type="Pfam" id="PF03449"/>
    </source>
</evidence>
<dbReference type="GO" id="GO:0070063">
    <property type="term" value="F:RNA polymerase binding"/>
    <property type="evidence" value="ECO:0007669"/>
    <property type="project" value="InterPro"/>
</dbReference>
<keyword evidence="3 8" id="KW-0805">Transcription regulation</keyword>
<dbReference type="InterPro" id="IPR018151">
    <property type="entry name" value="TF_GreA/GreB_CS"/>
</dbReference>
<dbReference type="GO" id="GO:0006354">
    <property type="term" value="P:DNA-templated transcription elongation"/>
    <property type="evidence" value="ECO:0007669"/>
    <property type="project" value="TreeGrafter"/>
</dbReference>
<feature type="domain" description="Transcription elongation factor GreA/GreB N-terminal" evidence="11">
    <location>
        <begin position="7"/>
        <end position="76"/>
    </location>
</feature>
<dbReference type="PANTHER" id="PTHR30437">
    <property type="entry name" value="TRANSCRIPTION ELONGATION FACTOR GREA"/>
    <property type="match status" value="1"/>
</dbReference>
<evidence type="ECO:0000256" key="4">
    <source>
        <dbReference type="ARBA" id="ARBA00023125"/>
    </source>
</evidence>
<evidence type="ECO:0000256" key="1">
    <source>
        <dbReference type="ARBA" id="ARBA00008213"/>
    </source>
</evidence>
<organism evidence="12 13">
    <name type="scientific">Candidatus Liptonbacteria bacterium GWC1_60_9</name>
    <dbReference type="NCBI Taxonomy" id="1798645"/>
    <lineage>
        <taxon>Bacteria</taxon>
        <taxon>Candidatus Liptoniibacteriota</taxon>
    </lineage>
</organism>